<dbReference type="EMBL" id="CAFAAI010000374">
    <property type="protein sequence ID" value="CAB4814713.1"/>
    <property type="molecule type" value="Genomic_DNA"/>
</dbReference>
<organism evidence="1">
    <name type="scientific">freshwater metagenome</name>
    <dbReference type="NCBI Taxonomy" id="449393"/>
    <lineage>
        <taxon>unclassified sequences</taxon>
        <taxon>metagenomes</taxon>
        <taxon>ecological metagenomes</taxon>
    </lineage>
</organism>
<sequence>MQLIRGLECGHGSAGAGVREQQRLQDLVGAVGHEHLARIDTVQGGNGGAKFGGRAVGIAMPLDA</sequence>
<accession>A0A6J6Z2M4</accession>
<proteinExistence type="predicted"/>
<name>A0A6J6Z2M4_9ZZZZ</name>
<protein>
    <submittedName>
        <fullName evidence="1">Unannotated protein</fullName>
    </submittedName>
</protein>
<reference evidence="1" key="1">
    <citation type="submission" date="2020-05" db="EMBL/GenBank/DDBJ databases">
        <authorList>
            <person name="Chiriac C."/>
            <person name="Salcher M."/>
            <person name="Ghai R."/>
            <person name="Kavagutti S V."/>
        </authorList>
    </citation>
    <scope>NUCLEOTIDE SEQUENCE</scope>
</reference>
<evidence type="ECO:0000313" key="1">
    <source>
        <dbReference type="EMBL" id="CAB4814713.1"/>
    </source>
</evidence>
<gene>
    <name evidence="1" type="ORF">UFOPK2992_01814</name>
</gene>
<dbReference type="AlphaFoldDB" id="A0A6J6Z2M4"/>